<feature type="region of interest" description="Disordered" evidence="5">
    <location>
        <begin position="172"/>
        <end position="202"/>
    </location>
</feature>
<accession>A0A667WIJ4</accession>
<keyword evidence="3" id="KW-0862">Zinc</keyword>
<dbReference type="GO" id="GO:0003677">
    <property type="term" value="F:DNA binding"/>
    <property type="evidence" value="ECO:0007669"/>
    <property type="project" value="InterPro"/>
</dbReference>
<dbReference type="InterPro" id="IPR003656">
    <property type="entry name" value="Znf_BED"/>
</dbReference>
<dbReference type="SUPFAM" id="SSF57667">
    <property type="entry name" value="beta-beta-alpha zinc fingers"/>
    <property type="match status" value="1"/>
</dbReference>
<reference evidence="7" key="2">
    <citation type="submission" date="2025-08" db="UniProtKB">
        <authorList>
            <consortium name="Ensembl"/>
        </authorList>
    </citation>
    <scope>IDENTIFICATION</scope>
</reference>
<dbReference type="Pfam" id="PF02892">
    <property type="entry name" value="zf-BED"/>
    <property type="match status" value="1"/>
</dbReference>
<dbReference type="PROSITE" id="PS50808">
    <property type="entry name" value="ZF_BED"/>
    <property type="match status" value="1"/>
</dbReference>
<keyword evidence="1" id="KW-0479">Metal-binding</keyword>
<dbReference type="Proteomes" id="UP000472263">
    <property type="component" value="Chromosome 3"/>
</dbReference>
<keyword evidence="8" id="KW-1185">Reference proteome</keyword>
<dbReference type="AlphaFoldDB" id="A0A667WIJ4"/>
<reference evidence="7" key="3">
    <citation type="submission" date="2025-09" db="UniProtKB">
        <authorList>
            <consortium name="Ensembl"/>
        </authorList>
    </citation>
    <scope>IDENTIFICATION</scope>
</reference>
<proteinExistence type="predicted"/>
<sequence length="219" mass="25854">SRSIAELKMAPRKRSVVWNFFRVKDEEGVECLLCMLYLIHKGHTTSMLRHLRIKHPAEFASLGGTMKKTAPGMLQRSEMNTTKEATVVEENCSVITKSKLSGRLYNTLAVPKYIESEIRVFERERELIEALRSAQKEEARALEHQRELLEMLRVANAREAAAEREKIEFLRRAQEEESRDLSRQREELQRDREELERQQRQLQHERDEFCLLSREQQTT</sequence>
<dbReference type="Ensembl" id="ENSMMDT00005000148.1">
    <property type="protein sequence ID" value="ENSMMDP00005000144.1"/>
    <property type="gene ID" value="ENSMMDG00005000084.1"/>
</dbReference>
<dbReference type="GO" id="GO:0008270">
    <property type="term" value="F:zinc ion binding"/>
    <property type="evidence" value="ECO:0007669"/>
    <property type="project" value="UniProtKB-KW"/>
</dbReference>
<evidence type="ECO:0000256" key="3">
    <source>
        <dbReference type="ARBA" id="ARBA00022833"/>
    </source>
</evidence>
<reference evidence="7" key="1">
    <citation type="submission" date="2019-06" db="EMBL/GenBank/DDBJ databases">
        <authorList>
            <consortium name="Wellcome Sanger Institute Data Sharing"/>
        </authorList>
    </citation>
    <scope>NUCLEOTIDE SEQUENCE [LARGE SCALE GENOMIC DNA]</scope>
</reference>
<organism evidence="7 8">
    <name type="scientific">Myripristis murdjan</name>
    <name type="common">pinecone soldierfish</name>
    <dbReference type="NCBI Taxonomy" id="586833"/>
    <lineage>
        <taxon>Eukaryota</taxon>
        <taxon>Metazoa</taxon>
        <taxon>Chordata</taxon>
        <taxon>Craniata</taxon>
        <taxon>Vertebrata</taxon>
        <taxon>Euteleostomi</taxon>
        <taxon>Actinopterygii</taxon>
        <taxon>Neopterygii</taxon>
        <taxon>Teleostei</taxon>
        <taxon>Neoteleostei</taxon>
        <taxon>Acanthomorphata</taxon>
        <taxon>Holocentriformes</taxon>
        <taxon>Holocentridae</taxon>
        <taxon>Myripristis</taxon>
    </lineage>
</organism>
<feature type="domain" description="BED-type" evidence="6">
    <location>
        <begin position="12"/>
        <end position="62"/>
    </location>
</feature>
<evidence type="ECO:0000313" key="7">
    <source>
        <dbReference type="Ensembl" id="ENSMMDP00005000144.1"/>
    </source>
</evidence>
<evidence type="ECO:0000256" key="1">
    <source>
        <dbReference type="ARBA" id="ARBA00022723"/>
    </source>
</evidence>
<evidence type="ECO:0000256" key="4">
    <source>
        <dbReference type="PROSITE-ProRule" id="PRU00027"/>
    </source>
</evidence>
<evidence type="ECO:0000256" key="5">
    <source>
        <dbReference type="SAM" id="MobiDB-lite"/>
    </source>
</evidence>
<dbReference type="GeneTree" id="ENSGT00940000174693"/>
<evidence type="ECO:0000259" key="6">
    <source>
        <dbReference type="PROSITE" id="PS50808"/>
    </source>
</evidence>
<dbReference type="SMART" id="SM00614">
    <property type="entry name" value="ZnF_BED"/>
    <property type="match status" value="1"/>
</dbReference>
<name>A0A667WIJ4_9TELE</name>
<keyword evidence="2 4" id="KW-0863">Zinc-finger</keyword>
<dbReference type="InterPro" id="IPR036236">
    <property type="entry name" value="Znf_C2H2_sf"/>
</dbReference>
<protein>
    <recommendedName>
        <fullName evidence="6">BED-type domain-containing protein</fullName>
    </recommendedName>
</protein>
<evidence type="ECO:0000256" key="2">
    <source>
        <dbReference type="ARBA" id="ARBA00022771"/>
    </source>
</evidence>
<evidence type="ECO:0000313" key="8">
    <source>
        <dbReference type="Proteomes" id="UP000472263"/>
    </source>
</evidence>
<dbReference type="InParanoid" id="A0A667WIJ4"/>